<accession>A0A401IQ34</accession>
<sequence length="341" mass="36546">MKESRTIFAPVKRRKKKERILLCGLLGFVIFLMLFSLVYGETIYSFNEIFAALTGKFVPGASFTLLTLRLPRMLAGFLAGFAFGVAGYVFQTMLHNPLANPDVLGISSGASCAVVVGILFFHVSKVSMAVFAIGAGLLTVLLLFGPSVRNKAIDPRMIISGIGLQAFYDAVISYLTVTSDQRELPEVLRWLNGSLDGMTLAQLPLLALVVVLLTPLVLILGQSLSLLRLGNETAQSLGVNVEKTKVGLLTLTVIMAAVATSVTGPIAFVSFLAGPLAQRLFSRNGNHTLSAGLVGASLVLAADLIGQYAFSYRFPVGVITGLIGAPYLIWQLYVMNKRGEL</sequence>
<evidence type="ECO:0000256" key="2">
    <source>
        <dbReference type="ARBA" id="ARBA00007935"/>
    </source>
</evidence>
<feature type="transmembrane region" description="Helical" evidence="8">
    <location>
        <begin position="246"/>
        <end position="277"/>
    </location>
</feature>
<evidence type="ECO:0000313" key="9">
    <source>
        <dbReference type="EMBL" id="GBG93620.1"/>
    </source>
</evidence>
<dbReference type="Gene3D" id="1.10.3470.10">
    <property type="entry name" value="ABC transporter involved in vitamin B12 uptake, BtuC"/>
    <property type="match status" value="1"/>
</dbReference>
<keyword evidence="4" id="KW-1003">Cell membrane</keyword>
<dbReference type="GO" id="GO:0033214">
    <property type="term" value="P:siderophore-iron import into cell"/>
    <property type="evidence" value="ECO:0007669"/>
    <property type="project" value="TreeGrafter"/>
</dbReference>
<dbReference type="Proteomes" id="UP000286848">
    <property type="component" value="Unassembled WGS sequence"/>
</dbReference>
<dbReference type="Pfam" id="PF01032">
    <property type="entry name" value="FecCD"/>
    <property type="match status" value="1"/>
</dbReference>
<dbReference type="SUPFAM" id="SSF81345">
    <property type="entry name" value="ABC transporter involved in vitamin B12 uptake, BtuC"/>
    <property type="match status" value="1"/>
</dbReference>
<dbReference type="PANTHER" id="PTHR30472:SF24">
    <property type="entry name" value="FERRIC ENTEROBACTIN TRANSPORT SYSTEM PERMEASE PROTEIN FEPG"/>
    <property type="match status" value="1"/>
</dbReference>
<dbReference type="RefSeq" id="WP_124974307.1">
    <property type="nucleotide sequence ID" value="NZ_BFFP01000001.1"/>
</dbReference>
<comment type="caution">
    <text evidence="9">The sequence shown here is derived from an EMBL/GenBank/DDBJ whole genome shotgun (WGS) entry which is preliminary data.</text>
</comment>
<dbReference type="InterPro" id="IPR000522">
    <property type="entry name" value="ABC_transptr_permease_BtuC"/>
</dbReference>
<name>A0A401IQ34_9LACO</name>
<keyword evidence="7 8" id="KW-0472">Membrane</keyword>
<keyword evidence="10" id="KW-1185">Reference proteome</keyword>
<feature type="transmembrane region" description="Helical" evidence="8">
    <location>
        <begin position="128"/>
        <end position="145"/>
    </location>
</feature>
<evidence type="ECO:0000256" key="3">
    <source>
        <dbReference type="ARBA" id="ARBA00022448"/>
    </source>
</evidence>
<dbReference type="GO" id="GO:0005886">
    <property type="term" value="C:plasma membrane"/>
    <property type="evidence" value="ECO:0007669"/>
    <property type="project" value="UniProtKB-SubCell"/>
</dbReference>
<feature type="transmembrane region" description="Helical" evidence="8">
    <location>
        <begin position="316"/>
        <end position="335"/>
    </location>
</feature>
<feature type="transmembrane region" description="Helical" evidence="8">
    <location>
        <begin position="289"/>
        <end position="310"/>
    </location>
</feature>
<keyword evidence="5 8" id="KW-0812">Transmembrane</keyword>
<feature type="transmembrane region" description="Helical" evidence="8">
    <location>
        <begin position="103"/>
        <end position="121"/>
    </location>
</feature>
<dbReference type="AlphaFoldDB" id="A0A401IQ34"/>
<evidence type="ECO:0000313" key="10">
    <source>
        <dbReference type="Proteomes" id="UP000286848"/>
    </source>
</evidence>
<evidence type="ECO:0000256" key="5">
    <source>
        <dbReference type="ARBA" id="ARBA00022692"/>
    </source>
</evidence>
<protein>
    <submittedName>
        <fullName evidence="9">Iron ABC transporter permease protein</fullName>
    </submittedName>
</protein>
<dbReference type="GO" id="GO:0022857">
    <property type="term" value="F:transmembrane transporter activity"/>
    <property type="evidence" value="ECO:0007669"/>
    <property type="project" value="InterPro"/>
</dbReference>
<dbReference type="EMBL" id="BFFP01000001">
    <property type="protein sequence ID" value="GBG93620.1"/>
    <property type="molecule type" value="Genomic_DNA"/>
</dbReference>
<comment type="subcellular location">
    <subcellularLocation>
        <location evidence="1">Cell membrane</location>
        <topology evidence="1">Multi-pass membrane protein</topology>
    </subcellularLocation>
</comment>
<gene>
    <name evidence="9" type="primary">fepD</name>
    <name evidence="9" type="ORF">LFYK43_00790</name>
</gene>
<evidence type="ECO:0000256" key="8">
    <source>
        <dbReference type="SAM" id="Phobius"/>
    </source>
</evidence>
<evidence type="ECO:0000256" key="1">
    <source>
        <dbReference type="ARBA" id="ARBA00004651"/>
    </source>
</evidence>
<evidence type="ECO:0000256" key="7">
    <source>
        <dbReference type="ARBA" id="ARBA00023136"/>
    </source>
</evidence>
<dbReference type="InterPro" id="IPR037294">
    <property type="entry name" value="ABC_BtuC-like"/>
</dbReference>
<dbReference type="CDD" id="cd06550">
    <property type="entry name" value="TM_ABC_iron-siderophores_like"/>
    <property type="match status" value="1"/>
</dbReference>
<evidence type="ECO:0000256" key="4">
    <source>
        <dbReference type="ARBA" id="ARBA00022475"/>
    </source>
</evidence>
<feature type="transmembrane region" description="Helical" evidence="8">
    <location>
        <begin position="20"/>
        <end position="40"/>
    </location>
</feature>
<organism evidence="9 10">
    <name type="scientific">Ligilactobacillus salitolerans</name>
    <dbReference type="NCBI Taxonomy" id="1808352"/>
    <lineage>
        <taxon>Bacteria</taxon>
        <taxon>Bacillati</taxon>
        <taxon>Bacillota</taxon>
        <taxon>Bacilli</taxon>
        <taxon>Lactobacillales</taxon>
        <taxon>Lactobacillaceae</taxon>
        <taxon>Ligilactobacillus</taxon>
    </lineage>
</organism>
<comment type="similarity">
    <text evidence="2">Belongs to the binding-protein-dependent transport system permease family. FecCD subfamily.</text>
</comment>
<feature type="transmembrane region" description="Helical" evidence="8">
    <location>
        <begin position="73"/>
        <end position="91"/>
    </location>
</feature>
<keyword evidence="6 8" id="KW-1133">Transmembrane helix</keyword>
<feature type="transmembrane region" description="Helical" evidence="8">
    <location>
        <begin position="157"/>
        <end position="177"/>
    </location>
</feature>
<proteinExistence type="inferred from homology"/>
<feature type="transmembrane region" description="Helical" evidence="8">
    <location>
        <begin position="198"/>
        <end position="220"/>
    </location>
</feature>
<dbReference type="PANTHER" id="PTHR30472">
    <property type="entry name" value="FERRIC ENTEROBACTIN TRANSPORT SYSTEM PERMEASE PROTEIN"/>
    <property type="match status" value="1"/>
</dbReference>
<dbReference type="OrthoDB" id="9811721at2"/>
<reference evidence="9 10" key="1">
    <citation type="journal article" date="2019" name="Int. J. Syst. Evol. Microbiol.">
        <title>Lactobacillus salitolerans sp. nov., a novel lactic acid bacterium isolated from spent mushroom substrates.</title>
        <authorList>
            <person name="Tohno M."/>
            <person name="Tanizawa Y."/>
            <person name="Kojima Y."/>
            <person name="Sakamoto M."/>
            <person name="Nakamura Y."/>
            <person name="Ohkuma M."/>
            <person name="Kobayashi H."/>
        </authorList>
    </citation>
    <scope>NUCLEOTIDE SEQUENCE [LARGE SCALE GENOMIC DNA]</scope>
    <source>
        <strain evidence="9 10">YK43</strain>
    </source>
</reference>
<keyword evidence="3" id="KW-0813">Transport</keyword>
<evidence type="ECO:0000256" key="6">
    <source>
        <dbReference type="ARBA" id="ARBA00022989"/>
    </source>
</evidence>